<dbReference type="RefSeq" id="WP_076959603.1">
    <property type="nucleotide sequence ID" value="NZ_MLCO01000267.1"/>
</dbReference>
<keyword evidence="2 5" id="KW-0238">DNA-binding</keyword>
<evidence type="ECO:0000256" key="3">
    <source>
        <dbReference type="ARBA" id="ARBA00023163"/>
    </source>
</evidence>
<evidence type="ECO:0000256" key="1">
    <source>
        <dbReference type="ARBA" id="ARBA00023015"/>
    </source>
</evidence>
<dbReference type="GO" id="GO:0000156">
    <property type="term" value="F:phosphorelay response regulator activity"/>
    <property type="evidence" value="ECO:0007669"/>
    <property type="project" value="TreeGrafter"/>
</dbReference>
<dbReference type="Gene3D" id="3.40.50.2300">
    <property type="match status" value="1"/>
</dbReference>
<evidence type="ECO:0000313" key="9">
    <source>
        <dbReference type="Proteomes" id="UP000188879"/>
    </source>
</evidence>
<dbReference type="GO" id="GO:0006355">
    <property type="term" value="P:regulation of DNA-templated transcription"/>
    <property type="evidence" value="ECO:0007669"/>
    <property type="project" value="InterPro"/>
</dbReference>
<dbReference type="PANTHER" id="PTHR48111:SF67">
    <property type="entry name" value="TRANSCRIPTIONAL REGULATORY PROTEIN TCTD"/>
    <property type="match status" value="1"/>
</dbReference>
<dbReference type="Pfam" id="PF00072">
    <property type="entry name" value="Response_reg"/>
    <property type="match status" value="1"/>
</dbReference>
<dbReference type="Pfam" id="PF00486">
    <property type="entry name" value="Trans_reg_C"/>
    <property type="match status" value="1"/>
</dbReference>
<dbReference type="AlphaFoldDB" id="A0A1V2GX51"/>
<dbReference type="InterPro" id="IPR011006">
    <property type="entry name" value="CheY-like_superfamily"/>
</dbReference>
<dbReference type="PROSITE" id="PS51755">
    <property type="entry name" value="OMPR_PHOB"/>
    <property type="match status" value="1"/>
</dbReference>
<dbReference type="InterPro" id="IPR001789">
    <property type="entry name" value="Sig_transdc_resp-reg_receiver"/>
</dbReference>
<comment type="caution">
    <text evidence="8">The sequence shown here is derived from an EMBL/GenBank/DDBJ whole genome shotgun (WGS) entry which is preliminary data.</text>
</comment>
<sequence length="223" mass="24476">MRILLVEDNADVGEAVQARLARLGHALDWERSGEAASARLDVQQGYGLVILDVMLGGAIDGMAILRRLRARGGATPVLMLTARSQVDDRVSALDLGADDYLTKPFDFRELEARVRALLRRGSGAAVNELRFGDISIDLEGQVASLNGQPLELTKRELALLELLLARPGRIVPKEQLMDRLFGLDEAASLNAVEQHVARLRKKLSLSTTEIRTLRGLGYQIMAR</sequence>
<dbReference type="SMART" id="SM00448">
    <property type="entry name" value="REC"/>
    <property type="match status" value="1"/>
</dbReference>
<protein>
    <submittedName>
        <fullName evidence="8">DNA-binding response regulator</fullName>
    </submittedName>
</protein>
<dbReference type="InterPro" id="IPR036388">
    <property type="entry name" value="WH-like_DNA-bd_sf"/>
</dbReference>
<dbReference type="InterPro" id="IPR039420">
    <property type="entry name" value="WalR-like"/>
</dbReference>
<proteinExistence type="predicted"/>
<dbReference type="SUPFAM" id="SSF52172">
    <property type="entry name" value="CheY-like"/>
    <property type="match status" value="1"/>
</dbReference>
<feature type="DNA-binding region" description="OmpR/PhoB-type" evidence="5">
    <location>
        <begin position="126"/>
        <end position="222"/>
    </location>
</feature>
<evidence type="ECO:0000256" key="4">
    <source>
        <dbReference type="PROSITE-ProRule" id="PRU00169"/>
    </source>
</evidence>
<evidence type="ECO:0000256" key="2">
    <source>
        <dbReference type="ARBA" id="ARBA00023125"/>
    </source>
</evidence>
<keyword evidence="9" id="KW-1185">Reference proteome</keyword>
<keyword evidence="1" id="KW-0805">Transcription regulation</keyword>
<dbReference type="GO" id="GO:0005829">
    <property type="term" value="C:cytosol"/>
    <property type="evidence" value="ECO:0007669"/>
    <property type="project" value="TreeGrafter"/>
</dbReference>
<dbReference type="Proteomes" id="UP000188879">
    <property type="component" value="Unassembled WGS sequence"/>
</dbReference>
<gene>
    <name evidence="8" type="ORF">BKE38_22880</name>
</gene>
<keyword evidence="3" id="KW-0804">Transcription</keyword>
<evidence type="ECO:0000259" key="6">
    <source>
        <dbReference type="PROSITE" id="PS50110"/>
    </source>
</evidence>
<dbReference type="Gene3D" id="6.10.250.690">
    <property type="match status" value="1"/>
</dbReference>
<evidence type="ECO:0000259" key="7">
    <source>
        <dbReference type="PROSITE" id="PS51755"/>
    </source>
</evidence>
<feature type="modified residue" description="4-aspartylphosphate" evidence="4">
    <location>
        <position position="52"/>
    </location>
</feature>
<evidence type="ECO:0000256" key="5">
    <source>
        <dbReference type="PROSITE-ProRule" id="PRU01091"/>
    </source>
</evidence>
<dbReference type="OrthoDB" id="9802426at2"/>
<dbReference type="PANTHER" id="PTHR48111">
    <property type="entry name" value="REGULATOR OF RPOS"/>
    <property type="match status" value="1"/>
</dbReference>
<keyword evidence="4" id="KW-0597">Phosphoprotein</keyword>
<name>A0A1V2GX51_9PROT</name>
<dbReference type="CDD" id="cd00383">
    <property type="entry name" value="trans_reg_C"/>
    <property type="match status" value="1"/>
</dbReference>
<feature type="domain" description="Response regulatory" evidence="6">
    <location>
        <begin position="2"/>
        <end position="118"/>
    </location>
</feature>
<reference evidence="8 9" key="1">
    <citation type="submission" date="2016-10" db="EMBL/GenBank/DDBJ databases">
        <title>Draft Genome sequence of Roseomonas sp. strain M3.</title>
        <authorList>
            <person name="Subhash Y."/>
            <person name="Lee S."/>
        </authorList>
    </citation>
    <scope>NUCLEOTIDE SEQUENCE [LARGE SCALE GENOMIC DNA]</scope>
    <source>
        <strain evidence="8 9">M3</strain>
    </source>
</reference>
<dbReference type="EMBL" id="MLCO01000267">
    <property type="protein sequence ID" value="ONG47658.1"/>
    <property type="molecule type" value="Genomic_DNA"/>
</dbReference>
<dbReference type="GO" id="GO:0032993">
    <property type="term" value="C:protein-DNA complex"/>
    <property type="evidence" value="ECO:0007669"/>
    <property type="project" value="TreeGrafter"/>
</dbReference>
<feature type="domain" description="OmpR/PhoB-type" evidence="7">
    <location>
        <begin position="126"/>
        <end position="222"/>
    </location>
</feature>
<organism evidence="8 9">
    <name type="scientific">Teichococcus deserti</name>
    <dbReference type="NCBI Taxonomy" id="1817963"/>
    <lineage>
        <taxon>Bacteria</taxon>
        <taxon>Pseudomonadati</taxon>
        <taxon>Pseudomonadota</taxon>
        <taxon>Alphaproteobacteria</taxon>
        <taxon>Acetobacterales</taxon>
        <taxon>Roseomonadaceae</taxon>
        <taxon>Roseomonas</taxon>
    </lineage>
</organism>
<dbReference type="SMART" id="SM00862">
    <property type="entry name" value="Trans_reg_C"/>
    <property type="match status" value="1"/>
</dbReference>
<dbReference type="GO" id="GO:0000976">
    <property type="term" value="F:transcription cis-regulatory region binding"/>
    <property type="evidence" value="ECO:0007669"/>
    <property type="project" value="TreeGrafter"/>
</dbReference>
<dbReference type="PROSITE" id="PS50110">
    <property type="entry name" value="RESPONSE_REGULATORY"/>
    <property type="match status" value="1"/>
</dbReference>
<evidence type="ECO:0000313" key="8">
    <source>
        <dbReference type="EMBL" id="ONG47658.1"/>
    </source>
</evidence>
<accession>A0A1V2GX51</accession>
<dbReference type="InterPro" id="IPR001867">
    <property type="entry name" value="OmpR/PhoB-type_DNA-bd"/>
</dbReference>
<dbReference type="Gene3D" id="1.10.10.10">
    <property type="entry name" value="Winged helix-like DNA-binding domain superfamily/Winged helix DNA-binding domain"/>
    <property type="match status" value="1"/>
</dbReference>